<comment type="similarity">
    <text evidence="3">Belongs to the KhpA RNA-binding protein family.</text>
</comment>
<dbReference type="GO" id="GO:0003723">
    <property type="term" value="F:RNA binding"/>
    <property type="evidence" value="ECO:0007669"/>
    <property type="project" value="UniProtKB-UniRule"/>
</dbReference>
<evidence type="ECO:0000256" key="1">
    <source>
        <dbReference type="ARBA" id="ARBA00022490"/>
    </source>
</evidence>
<evidence type="ECO:0000313" key="4">
    <source>
        <dbReference type="EMBL" id="HHO73859.1"/>
    </source>
</evidence>
<proteinExistence type="inferred from homology"/>
<organism evidence="4">
    <name type="scientific">Thermocrinis ruber</name>
    <dbReference type="NCBI Taxonomy" id="75906"/>
    <lineage>
        <taxon>Bacteria</taxon>
        <taxon>Pseudomonadati</taxon>
        <taxon>Aquificota</taxon>
        <taxon>Aquificia</taxon>
        <taxon>Aquificales</taxon>
        <taxon>Aquificaceae</taxon>
        <taxon>Thermocrinis</taxon>
    </lineage>
</organism>
<dbReference type="Pfam" id="PF13083">
    <property type="entry name" value="KH_KhpA-B"/>
    <property type="match status" value="1"/>
</dbReference>
<comment type="function">
    <text evidence="3">A probable RNA-binding protein.</text>
</comment>
<dbReference type="SUPFAM" id="SSF54814">
    <property type="entry name" value="Prokaryotic type KH domain (KH-domain type II)"/>
    <property type="match status" value="1"/>
</dbReference>
<dbReference type="PANTHER" id="PTHR34654">
    <property type="entry name" value="UPF0109 PROTEIN SCO5592"/>
    <property type="match status" value="1"/>
</dbReference>
<evidence type="ECO:0000256" key="3">
    <source>
        <dbReference type="HAMAP-Rule" id="MF_00088"/>
    </source>
</evidence>
<dbReference type="PANTHER" id="PTHR34654:SF1">
    <property type="entry name" value="RNA-BINDING PROTEIN KHPA"/>
    <property type="match status" value="1"/>
</dbReference>
<dbReference type="CDD" id="cd22533">
    <property type="entry name" value="KH-II_YlqC-like"/>
    <property type="match status" value="1"/>
</dbReference>
<dbReference type="PROSITE" id="PS50084">
    <property type="entry name" value="KH_TYPE_1"/>
    <property type="match status" value="1"/>
</dbReference>
<protein>
    <recommendedName>
        <fullName evidence="3">RNA-binding protein KhpA</fullName>
    </recommendedName>
    <alternativeName>
        <fullName evidence="3">KH-domain protein A</fullName>
    </alternativeName>
</protein>
<dbReference type="InterPro" id="IPR009019">
    <property type="entry name" value="KH_sf_prok-type"/>
</dbReference>
<dbReference type="EMBL" id="DSAC01000052">
    <property type="protein sequence ID" value="HHO73859.1"/>
    <property type="molecule type" value="Genomic_DNA"/>
</dbReference>
<dbReference type="AlphaFoldDB" id="A0A7C5T0X2"/>
<comment type="subcellular location">
    <subcellularLocation>
        <location evidence="3">Cytoplasm</location>
    </subcellularLocation>
</comment>
<accession>A0A7C5T0X2</accession>
<comment type="caution">
    <text evidence="4">The sequence shown here is derived from an EMBL/GenBank/DDBJ whole genome shotgun (WGS) entry which is preliminary data.</text>
</comment>
<keyword evidence="2 3" id="KW-0694">RNA-binding</keyword>
<keyword evidence="1 3" id="KW-0963">Cytoplasm</keyword>
<evidence type="ECO:0000256" key="2">
    <source>
        <dbReference type="ARBA" id="ARBA00022884"/>
    </source>
</evidence>
<dbReference type="Gene3D" id="3.30.300.20">
    <property type="match status" value="1"/>
</dbReference>
<name>A0A7C5T0X2_9AQUI</name>
<gene>
    <name evidence="3" type="primary">khpA</name>
    <name evidence="4" type="ORF">ENN04_04390</name>
</gene>
<dbReference type="GO" id="GO:0005737">
    <property type="term" value="C:cytoplasm"/>
    <property type="evidence" value="ECO:0007669"/>
    <property type="project" value="UniProtKB-SubCell"/>
</dbReference>
<dbReference type="InterPro" id="IPR020627">
    <property type="entry name" value="KhpA"/>
</dbReference>
<reference evidence="4" key="1">
    <citation type="journal article" date="2020" name="mSystems">
        <title>Genome- and Community-Level Interaction Insights into Carbon Utilization and Element Cycling Functions of Hydrothermarchaeota in Hydrothermal Sediment.</title>
        <authorList>
            <person name="Zhou Z."/>
            <person name="Liu Y."/>
            <person name="Xu W."/>
            <person name="Pan J."/>
            <person name="Luo Z.H."/>
            <person name="Li M."/>
        </authorList>
    </citation>
    <scope>NUCLEOTIDE SEQUENCE [LARGE SCALE GENOMIC DNA]</scope>
    <source>
        <strain evidence="4">SpSt-114</strain>
    </source>
</reference>
<dbReference type="InterPro" id="IPR015946">
    <property type="entry name" value="KH_dom-like_a/b"/>
</dbReference>
<dbReference type="HAMAP" id="MF_00088">
    <property type="entry name" value="KhpA"/>
    <property type="match status" value="1"/>
</dbReference>
<sequence>MSQLRDIVEITAKSLVDNPNGVNVVEIEGEKTVVIELRVDKADVGKVIGKQGRIARALRTILSAMGRKTGKRVVLEILE</sequence>